<organism evidence="4 5">
    <name type="scientific">Staphylococcus pasteuri_A</name>
    <dbReference type="NCBI Taxonomy" id="3062664"/>
    <lineage>
        <taxon>Bacteria</taxon>
        <taxon>Bacillati</taxon>
        <taxon>Bacillota</taxon>
        <taxon>Bacilli</taxon>
        <taxon>Bacillales</taxon>
        <taxon>Staphylococcaceae</taxon>
        <taxon>Staphylococcus</taxon>
    </lineage>
</organism>
<dbReference type="Pfam" id="PF13673">
    <property type="entry name" value="Acetyltransf_10"/>
    <property type="match status" value="1"/>
</dbReference>
<reference evidence="4" key="1">
    <citation type="submission" date="2023-07" db="EMBL/GenBank/DDBJ databases">
        <title>Genome content predicts the carbon catabolic preferences of heterotrophic bacteria.</title>
        <authorList>
            <person name="Gralka M."/>
        </authorList>
    </citation>
    <scope>NUCLEOTIDE SEQUENCE</scope>
    <source>
        <strain evidence="4">E2R20</strain>
    </source>
</reference>
<dbReference type="EMBL" id="JAUOQO010000006">
    <property type="protein sequence ID" value="MDO6574134.1"/>
    <property type="molecule type" value="Genomic_DNA"/>
</dbReference>
<dbReference type="AlphaFoldDB" id="A0AAW7YSQ9"/>
<sequence>MFYKVTNKEMLEACFEIRKEVFVKEQNVPEDHEIDEYDENAIHVIGYDNDNHPIATARIRLLNETTGKVERVAILKDYRGRGLGLKLLNFVEQTANENQLTFLTMNAQHYAISFYEKLGYNVVGEPFDEENIKHIVMEKHL</sequence>
<dbReference type="Proteomes" id="UP001170310">
    <property type="component" value="Unassembled WGS sequence"/>
</dbReference>
<keyword evidence="5" id="KW-1185">Reference proteome</keyword>
<evidence type="ECO:0000256" key="1">
    <source>
        <dbReference type="ARBA" id="ARBA00009623"/>
    </source>
</evidence>
<dbReference type="PANTHER" id="PTHR13355:SF11">
    <property type="entry name" value="GLUCOSAMINE 6-PHOSPHATE N-ACETYLTRANSFERASE"/>
    <property type="match status" value="1"/>
</dbReference>
<evidence type="ECO:0000313" key="5">
    <source>
        <dbReference type="Proteomes" id="UP001170310"/>
    </source>
</evidence>
<dbReference type="PANTHER" id="PTHR13355">
    <property type="entry name" value="GLUCOSAMINE 6-PHOSPHATE N-ACETYLTRANSFERASE"/>
    <property type="match status" value="1"/>
</dbReference>
<dbReference type="PROSITE" id="PS51186">
    <property type="entry name" value="GNAT"/>
    <property type="match status" value="1"/>
</dbReference>
<evidence type="ECO:0000313" key="4">
    <source>
        <dbReference type="EMBL" id="MDO6574134.1"/>
    </source>
</evidence>
<name>A0AAW7YSQ9_9STAP</name>
<dbReference type="RefSeq" id="WP_017638080.1">
    <property type="nucleotide sequence ID" value="NZ_JAUOQO010000006.1"/>
</dbReference>
<evidence type="ECO:0000259" key="3">
    <source>
        <dbReference type="PROSITE" id="PS51186"/>
    </source>
</evidence>
<comment type="similarity">
    <text evidence="1">Belongs to the UPF0039 (ElaA) family.</text>
</comment>
<protein>
    <recommendedName>
        <fullName evidence="2">GCN5-related N-acetyltransferase</fullName>
    </recommendedName>
</protein>
<proteinExistence type="inferred from homology"/>
<keyword evidence="4" id="KW-0808">Transferase</keyword>
<evidence type="ECO:0000256" key="2">
    <source>
        <dbReference type="ARBA" id="ARBA00029740"/>
    </source>
</evidence>
<feature type="domain" description="N-acetyltransferase" evidence="3">
    <location>
        <begin position="1"/>
        <end position="141"/>
    </location>
</feature>
<keyword evidence="4" id="KW-0012">Acyltransferase</keyword>
<dbReference type="InterPro" id="IPR039143">
    <property type="entry name" value="GNPNAT1-like"/>
</dbReference>
<dbReference type="InterPro" id="IPR000182">
    <property type="entry name" value="GNAT_dom"/>
</dbReference>
<dbReference type="GO" id="GO:0004343">
    <property type="term" value="F:glucosamine 6-phosphate N-acetyltransferase activity"/>
    <property type="evidence" value="ECO:0007669"/>
    <property type="project" value="TreeGrafter"/>
</dbReference>
<dbReference type="InterPro" id="IPR016181">
    <property type="entry name" value="Acyl_CoA_acyltransferase"/>
</dbReference>
<accession>A0AAW7YSQ9</accession>
<dbReference type="Gene3D" id="3.40.630.30">
    <property type="match status" value="1"/>
</dbReference>
<dbReference type="CDD" id="cd04301">
    <property type="entry name" value="NAT_SF"/>
    <property type="match status" value="1"/>
</dbReference>
<gene>
    <name evidence="4" type="ORF">Q4528_08175</name>
</gene>
<dbReference type="SUPFAM" id="SSF55729">
    <property type="entry name" value="Acyl-CoA N-acyltransferases (Nat)"/>
    <property type="match status" value="1"/>
</dbReference>
<comment type="caution">
    <text evidence="4">The sequence shown here is derived from an EMBL/GenBank/DDBJ whole genome shotgun (WGS) entry which is preliminary data.</text>
</comment>